<evidence type="ECO:0000256" key="6">
    <source>
        <dbReference type="ARBA" id="ARBA00023136"/>
    </source>
</evidence>
<evidence type="ECO:0000313" key="9">
    <source>
        <dbReference type="EMBL" id="QHQ61736.1"/>
    </source>
</evidence>
<accession>A0A6P1TPK8</accession>
<dbReference type="Proteomes" id="UP000464314">
    <property type="component" value="Chromosome"/>
</dbReference>
<keyword evidence="6 7" id="KW-0472">Membrane</keyword>
<dbReference type="InterPro" id="IPR051311">
    <property type="entry name" value="DedA_domain"/>
</dbReference>
<dbReference type="AlphaFoldDB" id="A0A6P1TPK8"/>
<keyword evidence="10" id="KW-1185">Reference proteome</keyword>
<evidence type="ECO:0000256" key="4">
    <source>
        <dbReference type="ARBA" id="ARBA00022692"/>
    </source>
</evidence>
<keyword evidence="4 7" id="KW-0812">Transmembrane</keyword>
<feature type="domain" description="VTT" evidence="8">
    <location>
        <begin position="30"/>
        <end position="160"/>
    </location>
</feature>
<evidence type="ECO:0000259" key="8">
    <source>
        <dbReference type="Pfam" id="PF09335"/>
    </source>
</evidence>
<evidence type="ECO:0000256" key="7">
    <source>
        <dbReference type="SAM" id="Phobius"/>
    </source>
</evidence>
<dbReference type="Pfam" id="PF09335">
    <property type="entry name" value="VTT_dom"/>
    <property type="match status" value="1"/>
</dbReference>
<evidence type="ECO:0000256" key="5">
    <source>
        <dbReference type="ARBA" id="ARBA00022989"/>
    </source>
</evidence>
<dbReference type="PANTHER" id="PTHR42709">
    <property type="entry name" value="ALKALINE PHOSPHATASE LIKE PROTEIN"/>
    <property type="match status" value="1"/>
</dbReference>
<keyword evidence="3" id="KW-1003">Cell membrane</keyword>
<dbReference type="KEGG" id="anr:Ana3638_13925"/>
<proteinExistence type="inferred from homology"/>
<evidence type="ECO:0000256" key="1">
    <source>
        <dbReference type="ARBA" id="ARBA00004651"/>
    </source>
</evidence>
<dbReference type="EMBL" id="CP048000">
    <property type="protein sequence ID" value="QHQ61736.1"/>
    <property type="molecule type" value="Genomic_DNA"/>
</dbReference>
<sequence>MQDWIIDFMNQFGYLGITLLIALENIFPPIPSEVILTFGGFMTTYTDLQVFGVIIASTFGSLLGACVLYGVGNILSAERLGKILDGKIGQILHFNKEDVFKACDWFNSKGKNTVFICRCIPIVRSVISIPAGMAKMKFGLFFILTTAGSFIWNTVLVYLGVAASSSWEKIVAGTGLYTKITVIVLGVIAVVIAYLYLKKRLGK</sequence>
<feature type="transmembrane region" description="Helical" evidence="7">
    <location>
        <begin position="176"/>
        <end position="197"/>
    </location>
</feature>
<name>A0A6P1TPK8_9FIRM</name>
<dbReference type="RefSeq" id="WP_161838561.1">
    <property type="nucleotide sequence ID" value="NZ_CP048000.1"/>
</dbReference>
<feature type="transmembrane region" description="Helical" evidence="7">
    <location>
        <begin position="138"/>
        <end position="164"/>
    </location>
</feature>
<evidence type="ECO:0000256" key="2">
    <source>
        <dbReference type="ARBA" id="ARBA00010792"/>
    </source>
</evidence>
<organism evidence="9 10">
    <name type="scientific">Anaerocolumna sedimenticola</name>
    <dbReference type="NCBI Taxonomy" id="2696063"/>
    <lineage>
        <taxon>Bacteria</taxon>
        <taxon>Bacillati</taxon>
        <taxon>Bacillota</taxon>
        <taxon>Clostridia</taxon>
        <taxon>Lachnospirales</taxon>
        <taxon>Lachnospiraceae</taxon>
        <taxon>Anaerocolumna</taxon>
    </lineage>
</organism>
<evidence type="ECO:0000313" key="10">
    <source>
        <dbReference type="Proteomes" id="UP000464314"/>
    </source>
</evidence>
<reference evidence="9 10" key="1">
    <citation type="submission" date="2020-01" db="EMBL/GenBank/DDBJ databases">
        <title>Genome analysis of Anaerocolumna sp. CBA3638.</title>
        <authorList>
            <person name="Kim J."/>
            <person name="Roh S.W."/>
        </authorList>
    </citation>
    <scope>NUCLEOTIDE SEQUENCE [LARGE SCALE GENOMIC DNA]</scope>
    <source>
        <strain evidence="9 10">CBA3638</strain>
    </source>
</reference>
<protein>
    <submittedName>
        <fullName evidence="9">DedA family protein</fullName>
    </submittedName>
</protein>
<evidence type="ECO:0000256" key="3">
    <source>
        <dbReference type="ARBA" id="ARBA00022475"/>
    </source>
</evidence>
<comment type="similarity">
    <text evidence="2">Belongs to the DedA family.</text>
</comment>
<dbReference type="GO" id="GO:0005886">
    <property type="term" value="C:plasma membrane"/>
    <property type="evidence" value="ECO:0007669"/>
    <property type="project" value="UniProtKB-SubCell"/>
</dbReference>
<feature type="transmembrane region" description="Helical" evidence="7">
    <location>
        <begin position="50"/>
        <end position="72"/>
    </location>
</feature>
<comment type="subcellular location">
    <subcellularLocation>
        <location evidence="1">Cell membrane</location>
        <topology evidence="1">Multi-pass membrane protein</topology>
    </subcellularLocation>
</comment>
<gene>
    <name evidence="9" type="ORF">Ana3638_13925</name>
</gene>
<feature type="transmembrane region" description="Helical" evidence="7">
    <location>
        <begin position="12"/>
        <end position="30"/>
    </location>
</feature>
<dbReference type="PANTHER" id="PTHR42709:SF6">
    <property type="entry name" value="UNDECAPRENYL PHOSPHATE TRANSPORTER A"/>
    <property type="match status" value="1"/>
</dbReference>
<keyword evidence="5 7" id="KW-1133">Transmembrane helix</keyword>
<dbReference type="InterPro" id="IPR032816">
    <property type="entry name" value="VTT_dom"/>
</dbReference>